<dbReference type="AlphaFoldDB" id="A0A1T3HLW1"/>
<reference evidence="1 3" key="1">
    <citation type="submission" date="2016-02" db="EMBL/GenBank/DDBJ databases">
        <authorList>
            <person name="Nicholson A.C."/>
            <person name="Humrighouse B.W."/>
            <person name="Loparev V."/>
            <person name="Emery B."/>
            <person name="Graziano J."/>
            <person name="McQuiston J.R."/>
        </authorList>
    </citation>
    <scope>NUCLEOTIDE SEQUENCE [LARGE SCALE GENOMIC DNA]</scope>
    <source>
        <strain evidence="1 3">E6809</strain>
    </source>
</reference>
<evidence type="ECO:0000313" key="1">
    <source>
        <dbReference type="EMBL" id="AQX49548.1"/>
    </source>
</evidence>
<dbReference type="RefSeq" id="WP_078411846.1">
    <property type="nucleotide sequence ID" value="NZ_CP014339.1"/>
</dbReference>
<proteinExistence type="predicted"/>
<dbReference type="EMBL" id="CP014339">
    <property type="protein sequence ID" value="AQX49548.1"/>
    <property type="molecule type" value="Genomic_DNA"/>
</dbReference>
<protein>
    <submittedName>
        <fullName evidence="2">Uncharacterized protein</fullName>
    </submittedName>
</protein>
<evidence type="ECO:0000313" key="2">
    <source>
        <dbReference type="EMBL" id="OPB47237.1"/>
    </source>
</evidence>
<gene>
    <name evidence="1" type="ORF">AYC66_02140</name>
    <name evidence="2" type="ORF">BAY09_07540</name>
</gene>
<sequence>MVGITMCYAQKSAVSIETDQKLSVFNEDMVSILLKISNNTNIERNIDVDIQTVKGLRVINNISSIHLKANEKAFLPVKIFVEKNQPAGITTIKYAITESSLALATAETSITVQSKRGLKIVANEPQVLMYKVGDSIKISTQVYNSGNREENVEIIASFPQADGRDLSLSKTVKLEPFVNKEVSFSKIVDKDLLKMELFTVNVAGLNAEKEFFGNAIVIVQNALGNRKYVDPNFINFYRPAYQVNHISLSSRNAFLNYDSSYNLDLHTEFYAGGIKGIVNVNGTYWSNNNTKPLFTNTWVRLEGKGVGVQLGNLNASDLEVNLVGRGAEVSVNPFKDKRSGIRVGAVEKSYNLIDPLDLNNSLRGYSSYAKSSVSLNEKVSLDNSIILDNDPYQRSFILMNEYHYNNNKQTFYDVRLGYGYTSSKGEVSNTASSIAAGLNLNTSFGKYTLSSNNYYSSSYYPGIRKGNTVFEERLFRNFTKFNLWLGYSLNNYNPKSIDPQYEYNTVSNRSKVEMGTSFTIARNTKLSIIPQWSTERSNVFINSSFKSENVDFNSAFINTAFNYTSPDYKSSVSLVLSQGYSRYIGYTPSSFIYRLQANWYYKNFMLSANYQKGNFMLYEGNFNNTLSNNTERISAIANYKISLLNKRLNLVLGSIFNSDRFIGKSFSVNSNLDYRILSGTKLFASYNFNKYLNGIYRSANNYYQIGIMQDLPSFGEEKGNSKTGNIELFFYYDFNNNGQYDSTIDQPASDLKTKINNTLFITPKNGNIKYRKVPYGTYMIKALEDKWYVDDLRINVDRKDVFLTIPLQKTSMVKGKVQYQEATKTQYDVIEVLSGLPVVFQNSQFKNFVFYTNERGEYSAYLPVGHYKVFVDGNALQKNVYVEASQSVDIAEGNTSMLKPFILKVKERKVEVKRFGIK</sequence>
<name>A0A1T3HLW1_9FLAO</name>
<evidence type="ECO:0000313" key="3">
    <source>
        <dbReference type="Proteomes" id="UP000189738"/>
    </source>
</evidence>
<dbReference type="Proteomes" id="UP000189738">
    <property type="component" value="Chromosome"/>
</dbReference>
<accession>A0A1T3HLW1</accession>
<reference evidence="2" key="2">
    <citation type="submission" date="2016-06" db="EMBL/GenBank/DDBJ databases">
        <authorList>
            <person name="Nicholson A.C."/>
        </authorList>
    </citation>
    <scope>NUCLEOTIDE SEQUENCE [LARGE SCALE GENOMIC DNA]</scope>
    <source>
        <strain evidence="2">E6809</strain>
    </source>
</reference>
<organism evidence="2">
    <name type="scientific">Elizabethkingia anophelis</name>
    <dbReference type="NCBI Taxonomy" id="1117645"/>
    <lineage>
        <taxon>Bacteria</taxon>
        <taxon>Pseudomonadati</taxon>
        <taxon>Bacteroidota</taxon>
        <taxon>Flavobacteriia</taxon>
        <taxon>Flavobacteriales</taxon>
        <taxon>Weeksellaceae</taxon>
        <taxon>Elizabethkingia</taxon>
    </lineage>
</organism>
<dbReference type="EMBL" id="MAHS01000015">
    <property type="protein sequence ID" value="OPB47237.1"/>
    <property type="molecule type" value="Genomic_DNA"/>
</dbReference>